<reference evidence="3" key="1">
    <citation type="submission" date="2023-01" db="EMBL/GenBank/DDBJ databases">
        <authorList>
            <person name="Van Ghelder C."/>
            <person name="Rancurel C."/>
        </authorList>
    </citation>
    <scope>NUCLEOTIDE SEQUENCE</scope>
    <source>
        <strain evidence="3">CNCM I-4278</strain>
    </source>
</reference>
<dbReference type="OrthoDB" id="4770059at2759"/>
<gene>
    <name evidence="3" type="ORF">PDIGIT_LOCUS2456</name>
</gene>
<comment type="caution">
    <text evidence="3">The sequence shown here is derived from an EMBL/GenBank/DDBJ whole genome shotgun (WGS) entry which is preliminary data.</text>
</comment>
<evidence type="ECO:0000256" key="1">
    <source>
        <dbReference type="SAM" id="MobiDB-lite"/>
    </source>
</evidence>
<sequence>MSKVRSATPFSSDPSNSLGVVPIVTKTWMGTALSDLGWGAPALTTVFTPKPECSTRWLYYTGASMVYSNVNDNLGLPSIRNEFFRICNPFGTQATTYSPGLCPSGMEFNVMTVNTQTLSQIWEGHCCPRGWNAYSSGVCSTIFTTPWTAIFGYQISGYIKSNDTSFNSSRSVNSSFVVSSTMISDAKTVTRETVLPRGTAFAAKLTVMWQSKDLSLFPTEYASVLGKRMGVPFSNSIPPLPNATASSIQSTPTVTTAGPPSPLPSASGSSLQPTVTETMTSTRPPKPQPSSIKSPQPPMSVAAKTGIGVATTLTVIFLCAIIVVALRRRRNKRVKPRESNNDQRIVLSVEDFGFKAEADSAAEINEADGDAAVIAEVSGCAAGFRRFWKGNWRTETPKDQLRIHEIDSQTVIIVPESPVELE</sequence>
<feature type="transmembrane region" description="Helical" evidence="2">
    <location>
        <begin position="306"/>
        <end position="326"/>
    </location>
</feature>
<keyword evidence="2" id="KW-0472">Membrane</keyword>
<accession>A0A9W4XF03</accession>
<feature type="compositionally biased region" description="Polar residues" evidence="1">
    <location>
        <begin position="272"/>
        <end position="283"/>
    </location>
</feature>
<dbReference type="Proteomes" id="UP001152607">
    <property type="component" value="Unassembled WGS sequence"/>
</dbReference>
<keyword evidence="4" id="KW-1185">Reference proteome</keyword>
<evidence type="ECO:0000313" key="3">
    <source>
        <dbReference type="EMBL" id="CAI6291003.1"/>
    </source>
</evidence>
<keyword evidence="2" id="KW-0812">Transmembrane</keyword>
<feature type="compositionally biased region" description="Polar residues" evidence="1">
    <location>
        <begin position="242"/>
        <end position="256"/>
    </location>
</feature>
<feature type="region of interest" description="Disordered" evidence="1">
    <location>
        <begin position="242"/>
        <end position="301"/>
    </location>
</feature>
<name>A0A9W4XF03_9PLEO</name>
<protein>
    <submittedName>
        <fullName evidence="3">Uncharacterized protein</fullName>
    </submittedName>
</protein>
<dbReference type="AlphaFoldDB" id="A0A9W4XF03"/>
<organism evidence="3 4">
    <name type="scientific">Periconia digitata</name>
    <dbReference type="NCBI Taxonomy" id="1303443"/>
    <lineage>
        <taxon>Eukaryota</taxon>
        <taxon>Fungi</taxon>
        <taxon>Dikarya</taxon>
        <taxon>Ascomycota</taxon>
        <taxon>Pezizomycotina</taxon>
        <taxon>Dothideomycetes</taxon>
        <taxon>Pleosporomycetidae</taxon>
        <taxon>Pleosporales</taxon>
        <taxon>Massarineae</taxon>
        <taxon>Periconiaceae</taxon>
        <taxon>Periconia</taxon>
    </lineage>
</organism>
<keyword evidence="2" id="KW-1133">Transmembrane helix</keyword>
<evidence type="ECO:0000313" key="4">
    <source>
        <dbReference type="Proteomes" id="UP001152607"/>
    </source>
</evidence>
<dbReference type="EMBL" id="CAOQHR010000002">
    <property type="protein sequence ID" value="CAI6291003.1"/>
    <property type="molecule type" value="Genomic_DNA"/>
</dbReference>
<proteinExistence type="predicted"/>
<evidence type="ECO:0000256" key="2">
    <source>
        <dbReference type="SAM" id="Phobius"/>
    </source>
</evidence>